<dbReference type="PANTHER" id="PTHR30042:SF2">
    <property type="entry name" value="POTASSIUM-TRANSPORTING ATPASE KDPC SUBUNIT"/>
    <property type="match status" value="1"/>
</dbReference>
<proteinExistence type="inferred from homology"/>
<evidence type="ECO:0000256" key="10">
    <source>
        <dbReference type="ARBA" id="ARBA00023136"/>
    </source>
</evidence>
<keyword evidence="6 11" id="KW-0067">ATP-binding</keyword>
<keyword evidence="13" id="KW-1185">Reference proteome</keyword>
<keyword evidence="9 11" id="KW-0406">Ion transport</keyword>
<dbReference type="HAMAP" id="MF_00276">
    <property type="entry name" value="KdpC"/>
    <property type="match status" value="1"/>
</dbReference>
<feature type="transmembrane region" description="Helical" evidence="11">
    <location>
        <begin position="7"/>
        <end position="26"/>
    </location>
</feature>
<keyword evidence="8 11" id="KW-1133">Transmembrane helix</keyword>
<evidence type="ECO:0000256" key="8">
    <source>
        <dbReference type="ARBA" id="ARBA00022989"/>
    </source>
</evidence>
<keyword evidence="10 11" id="KW-0472">Membrane</keyword>
<evidence type="ECO:0000256" key="11">
    <source>
        <dbReference type="HAMAP-Rule" id="MF_00276"/>
    </source>
</evidence>
<evidence type="ECO:0000256" key="3">
    <source>
        <dbReference type="ARBA" id="ARBA00022538"/>
    </source>
</evidence>
<comment type="subunit">
    <text evidence="11">The system is composed of three essential subunits: KdpA, KdpB and KdpC.</text>
</comment>
<keyword evidence="7 11" id="KW-0630">Potassium</keyword>
<dbReference type="NCBIfam" id="TIGR00681">
    <property type="entry name" value="kdpC"/>
    <property type="match status" value="1"/>
</dbReference>
<keyword evidence="1 11" id="KW-0813">Transport</keyword>
<evidence type="ECO:0000256" key="2">
    <source>
        <dbReference type="ARBA" id="ARBA00022475"/>
    </source>
</evidence>
<evidence type="ECO:0000256" key="4">
    <source>
        <dbReference type="ARBA" id="ARBA00022692"/>
    </source>
</evidence>
<evidence type="ECO:0000313" key="12">
    <source>
        <dbReference type="EMBL" id="MEL5988698.1"/>
    </source>
</evidence>
<protein>
    <recommendedName>
        <fullName evidence="11">Potassium-transporting ATPase KdpC subunit</fullName>
    </recommendedName>
    <alternativeName>
        <fullName evidence="11">ATP phosphohydrolase [potassium-transporting] C chain</fullName>
    </alternativeName>
    <alternativeName>
        <fullName evidence="11">Potassium-binding and translocating subunit C</fullName>
    </alternativeName>
    <alternativeName>
        <fullName evidence="11">Potassium-translocating ATPase C chain</fullName>
    </alternativeName>
</protein>
<sequence length="200" mass="22174">MWQQLKVALLITIVWMGICGLAYPLITTGVAQIVFKNQANGSLIEEKGQVIGSALIGQTFEQDQYFQSKPSAIAYNIYEKNTENKEGVRSGSANYAPSNPELMKRIEQDVAQFLQQHPTVEKQQIPADLLTASGSGLDPHISLKAAKIQLDRLHETTGLSIDDLKKIIEQATDSRSLGIFGEEKMNVLKANQQIYRQLNS</sequence>
<evidence type="ECO:0000256" key="7">
    <source>
        <dbReference type="ARBA" id="ARBA00022958"/>
    </source>
</evidence>
<keyword evidence="2 11" id="KW-1003">Cell membrane</keyword>
<evidence type="ECO:0000256" key="5">
    <source>
        <dbReference type="ARBA" id="ARBA00022741"/>
    </source>
</evidence>
<dbReference type="NCBIfam" id="NF001454">
    <property type="entry name" value="PRK00315.1"/>
    <property type="match status" value="1"/>
</dbReference>
<name>A0ABU9LL55_9BACL</name>
<keyword evidence="3 11" id="KW-0633">Potassium transport</keyword>
<gene>
    <name evidence="11 12" type="primary">kdpC</name>
    <name evidence="12" type="ORF">AAF454_09845</name>
</gene>
<evidence type="ECO:0000256" key="9">
    <source>
        <dbReference type="ARBA" id="ARBA00023065"/>
    </source>
</evidence>
<dbReference type="Pfam" id="PF02669">
    <property type="entry name" value="KdpC"/>
    <property type="match status" value="1"/>
</dbReference>
<comment type="similarity">
    <text evidence="11">Belongs to the KdpC family.</text>
</comment>
<comment type="function">
    <text evidence="11">Part of the high-affinity ATP-driven potassium transport (or Kdp) system, which catalyzes the hydrolysis of ATP coupled with the electrogenic transport of potassium into the cytoplasm. This subunit acts as a catalytic chaperone that increases the ATP-binding affinity of the ATP-hydrolyzing subunit KdpB by the formation of a transient KdpB/KdpC/ATP ternary complex.</text>
</comment>
<comment type="subcellular location">
    <subcellularLocation>
        <location evidence="11">Cell membrane</location>
        <topology evidence="11">Single-pass membrane protein</topology>
    </subcellularLocation>
</comment>
<dbReference type="PANTHER" id="PTHR30042">
    <property type="entry name" value="POTASSIUM-TRANSPORTING ATPASE C CHAIN"/>
    <property type="match status" value="1"/>
</dbReference>
<reference evidence="12 13" key="1">
    <citation type="submission" date="2024-04" db="EMBL/GenBank/DDBJ databases">
        <authorList>
            <person name="Wu Y.S."/>
            <person name="Zhang L."/>
        </authorList>
    </citation>
    <scope>NUCLEOTIDE SEQUENCE [LARGE SCALE GENOMIC DNA]</scope>
    <source>
        <strain evidence="12 13">KG-01</strain>
    </source>
</reference>
<evidence type="ECO:0000256" key="1">
    <source>
        <dbReference type="ARBA" id="ARBA00022448"/>
    </source>
</evidence>
<keyword evidence="5 11" id="KW-0547">Nucleotide-binding</keyword>
<dbReference type="EMBL" id="JBCEWA010000007">
    <property type="protein sequence ID" value="MEL5988698.1"/>
    <property type="molecule type" value="Genomic_DNA"/>
</dbReference>
<dbReference type="Proteomes" id="UP001398420">
    <property type="component" value="Unassembled WGS sequence"/>
</dbReference>
<dbReference type="InterPro" id="IPR003820">
    <property type="entry name" value="KdpC"/>
</dbReference>
<keyword evidence="4 11" id="KW-0812">Transmembrane</keyword>
<evidence type="ECO:0000313" key="13">
    <source>
        <dbReference type="Proteomes" id="UP001398420"/>
    </source>
</evidence>
<accession>A0ABU9LL55</accession>
<dbReference type="PIRSF" id="PIRSF001296">
    <property type="entry name" value="K_ATPase_KdpC"/>
    <property type="match status" value="1"/>
</dbReference>
<dbReference type="RefSeq" id="WP_342303016.1">
    <property type="nucleotide sequence ID" value="NZ_JBCEWA010000007.1"/>
</dbReference>
<comment type="caution">
    <text evidence="12">The sequence shown here is derived from an EMBL/GenBank/DDBJ whole genome shotgun (WGS) entry which is preliminary data.</text>
</comment>
<evidence type="ECO:0000256" key="6">
    <source>
        <dbReference type="ARBA" id="ARBA00022840"/>
    </source>
</evidence>
<organism evidence="12 13">
    <name type="scientific">Kurthia gibsonii</name>
    <dbReference type="NCBI Taxonomy" id="33946"/>
    <lineage>
        <taxon>Bacteria</taxon>
        <taxon>Bacillati</taxon>
        <taxon>Bacillota</taxon>
        <taxon>Bacilli</taxon>
        <taxon>Bacillales</taxon>
        <taxon>Caryophanaceae</taxon>
        <taxon>Kurthia</taxon>
    </lineage>
</organism>